<organism evidence="1 2">
    <name type="scientific">Catharanthus roseus</name>
    <name type="common">Madagascar periwinkle</name>
    <name type="synonym">Vinca rosea</name>
    <dbReference type="NCBI Taxonomy" id="4058"/>
    <lineage>
        <taxon>Eukaryota</taxon>
        <taxon>Viridiplantae</taxon>
        <taxon>Streptophyta</taxon>
        <taxon>Embryophyta</taxon>
        <taxon>Tracheophyta</taxon>
        <taxon>Spermatophyta</taxon>
        <taxon>Magnoliopsida</taxon>
        <taxon>eudicotyledons</taxon>
        <taxon>Gunneridae</taxon>
        <taxon>Pentapetalae</taxon>
        <taxon>asterids</taxon>
        <taxon>lamiids</taxon>
        <taxon>Gentianales</taxon>
        <taxon>Apocynaceae</taxon>
        <taxon>Rauvolfioideae</taxon>
        <taxon>Vinceae</taxon>
        <taxon>Catharanthinae</taxon>
        <taxon>Catharanthus</taxon>
    </lineage>
</organism>
<sequence>MLWLLILKVEDVKLSASRKQATDGHNDDPLVITMTVDQCLVKMILVDTRSSVNVLFLNTFVQMDIPWSRILSYEAPIVGFTGKTIKSGEKITLPVSIGDTRLNIWNKDLEKTRRYQSLNLKENLNYFIVECSFSNAPVVCKFSKDDMRTTWILNVDESTGEKNRGARFILEDPPITNNKVEYEALLRGLRMASSLKISHLCVQSDSQVIIGQVTCVFEAKEENMKKYLACVQQLITGFFKSFV</sequence>
<protein>
    <submittedName>
        <fullName evidence="1">Uncharacterized protein</fullName>
    </submittedName>
</protein>
<evidence type="ECO:0000313" key="2">
    <source>
        <dbReference type="Proteomes" id="UP001060085"/>
    </source>
</evidence>
<comment type="caution">
    <text evidence="1">The sequence shown here is derived from an EMBL/GenBank/DDBJ whole genome shotgun (WGS) entry which is preliminary data.</text>
</comment>
<dbReference type="Proteomes" id="UP001060085">
    <property type="component" value="Linkage Group LG02"/>
</dbReference>
<proteinExistence type="predicted"/>
<gene>
    <name evidence="1" type="ORF">M9H77_07054</name>
</gene>
<reference evidence="2" key="1">
    <citation type="journal article" date="2023" name="Nat. Plants">
        <title>Single-cell RNA sequencing provides a high-resolution roadmap for understanding the multicellular compartmentation of specialized metabolism.</title>
        <authorList>
            <person name="Sun S."/>
            <person name="Shen X."/>
            <person name="Li Y."/>
            <person name="Li Y."/>
            <person name="Wang S."/>
            <person name="Li R."/>
            <person name="Zhang H."/>
            <person name="Shen G."/>
            <person name="Guo B."/>
            <person name="Wei J."/>
            <person name="Xu J."/>
            <person name="St-Pierre B."/>
            <person name="Chen S."/>
            <person name="Sun C."/>
        </authorList>
    </citation>
    <scope>NUCLEOTIDE SEQUENCE [LARGE SCALE GENOMIC DNA]</scope>
</reference>
<evidence type="ECO:0000313" key="1">
    <source>
        <dbReference type="EMBL" id="KAI5676104.1"/>
    </source>
</evidence>
<keyword evidence="2" id="KW-1185">Reference proteome</keyword>
<dbReference type="EMBL" id="CM044702">
    <property type="protein sequence ID" value="KAI5676104.1"/>
    <property type="molecule type" value="Genomic_DNA"/>
</dbReference>
<accession>A0ACC0BU22</accession>
<name>A0ACC0BU22_CATRO</name>